<evidence type="ECO:0000259" key="7">
    <source>
        <dbReference type="PROSITE" id="PS51366"/>
    </source>
</evidence>
<sequence length="388" mass="42918">MVLLTAEQQKAFDATLRKRTQLEAARAKGSDRRGDALEQKWTDGHGVQHSRASGRGKKGDETMRVLSVIDESPVFALDRGDPNYDSTEEPFGLRAAAGDAKSDVVVEYKNKAETIINEYFNSADIDEAWISVEKLDAPVYEHFFVKRLVTLAMDRGHREKEAAATLLSALYPSALSGAQIQRGFLRLVEAADDLSIDVPDAAETLGMFIARAIIDDILPPSFPDNVACLVTCEGKQSQEALLLAHGHLFGPGHIDRVLRAWGDFDKSPLDAAKLQIKSMLEEYVVTNDVSETRRCLHDLHMPFFHHEFVKQALNIALEAPRDCHSVAVILGLFKVLGDSAELSASQLQKGFIRTNGAIEDLSLDIPDAKSKFDHIKQICVQHDVVKFD</sequence>
<feature type="domain" description="MI" evidence="7">
    <location>
        <begin position="107"/>
        <end position="228"/>
    </location>
</feature>
<dbReference type="OMA" id="TRTHPQY"/>
<dbReference type="PANTHER" id="PTHR12626:SF0">
    <property type="entry name" value="PROGRAMMED CELL DEATH PROTEIN 4"/>
    <property type="match status" value="1"/>
</dbReference>
<dbReference type="eggNOG" id="KOG0403">
    <property type="taxonomic scope" value="Eukaryota"/>
</dbReference>
<dbReference type="AlphaFoldDB" id="A4RXH4"/>
<dbReference type="PROSITE" id="PS51366">
    <property type="entry name" value="MI"/>
    <property type="match status" value="2"/>
</dbReference>
<dbReference type="GO" id="GO:0045892">
    <property type="term" value="P:negative regulation of DNA-templated transcription"/>
    <property type="evidence" value="ECO:0007669"/>
    <property type="project" value="InterPro"/>
</dbReference>
<name>A4RXH4_OSTLU</name>
<keyword evidence="4" id="KW-0677">Repeat</keyword>
<evidence type="ECO:0000256" key="2">
    <source>
        <dbReference type="ARBA" id="ARBA00005497"/>
    </source>
</evidence>
<evidence type="ECO:0000313" key="8">
    <source>
        <dbReference type="EMBL" id="ABO96292.1"/>
    </source>
</evidence>
<evidence type="ECO:0000256" key="5">
    <source>
        <dbReference type="ARBA" id="ARBA00023242"/>
    </source>
</evidence>
<evidence type="ECO:0000313" key="9">
    <source>
        <dbReference type="Proteomes" id="UP000001568"/>
    </source>
</evidence>
<dbReference type="OrthoDB" id="414546at2759"/>
<dbReference type="HOGENOM" id="CLU_025354_2_0_1"/>
<dbReference type="STRING" id="436017.A4RXH4"/>
<comment type="similarity">
    <text evidence="2">Belongs to the PDCD4 family.</text>
</comment>
<feature type="domain" description="MI" evidence="7">
    <location>
        <begin position="271"/>
        <end position="388"/>
    </location>
</feature>
<keyword evidence="3" id="KW-0963">Cytoplasm</keyword>
<dbReference type="EMBL" id="CP000585">
    <property type="protein sequence ID" value="ABO96292.1"/>
    <property type="molecule type" value="Genomic_DNA"/>
</dbReference>
<dbReference type="GO" id="GO:0005737">
    <property type="term" value="C:cytoplasm"/>
    <property type="evidence" value="ECO:0007669"/>
    <property type="project" value="UniProtKB-SubCell"/>
</dbReference>
<feature type="compositionally biased region" description="Basic and acidic residues" evidence="6">
    <location>
        <begin position="25"/>
        <end position="43"/>
    </location>
</feature>
<dbReference type="PANTHER" id="PTHR12626">
    <property type="entry name" value="PROGRAMMED CELL DEATH 4"/>
    <property type="match status" value="1"/>
</dbReference>
<reference evidence="8 9" key="1">
    <citation type="journal article" date="2007" name="Proc. Natl. Acad. Sci. U.S.A.">
        <title>The tiny eukaryote Ostreococcus provides genomic insights into the paradox of plankton speciation.</title>
        <authorList>
            <person name="Palenik B."/>
            <person name="Grimwood J."/>
            <person name="Aerts A."/>
            <person name="Rouze P."/>
            <person name="Salamov A."/>
            <person name="Putnam N."/>
            <person name="Dupont C."/>
            <person name="Jorgensen R."/>
            <person name="Derelle E."/>
            <person name="Rombauts S."/>
            <person name="Zhou K."/>
            <person name="Otillar R."/>
            <person name="Merchant S.S."/>
            <person name="Podell S."/>
            <person name="Gaasterland T."/>
            <person name="Napoli C."/>
            <person name="Gendler K."/>
            <person name="Manuell A."/>
            <person name="Tai V."/>
            <person name="Vallon O."/>
            <person name="Piganeau G."/>
            <person name="Jancek S."/>
            <person name="Heijde M."/>
            <person name="Jabbari K."/>
            <person name="Bowler C."/>
            <person name="Lohr M."/>
            <person name="Robbens S."/>
            <person name="Werner G."/>
            <person name="Dubchak I."/>
            <person name="Pazour G.J."/>
            <person name="Ren Q."/>
            <person name="Paulsen I."/>
            <person name="Delwiche C."/>
            <person name="Schmutz J."/>
            <person name="Rokhsar D."/>
            <person name="Van de Peer Y."/>
            <person name="Moreau H."/>
            <person name="Grigoriev I.V."/>
        </authorList>
    </citation>
    <scope>NUCLEOTIDE SEQUENCE [LARGE SCALE GENOMIC DNA]</scope>
    <source>
        <strain evidence="8 9">CCE9901</strain>
    </source>
</reference>
<dbReference type="InterPro" id="IPR016024">
    <property type="entry name" value="ARM-type_fold"/>
</dbReference>
<evidence type="ECO:0000256" key="1">
    <source>
        <dbReference type="ARBA" id="ARBA00004496"/>
    </source>
</evidence>
<protein>
    <recommendedName>
        <fullName evidence="7">MI domain-containing protein</fullName>
    </recommendedName>
</protein>
<dbReference type="SUPFAM" id="SSF48371">
    <property type="entry name" value="ARM repeat"/>
    <property type="match status" value="2"/>
</dbReference>
<keyword evidence="5" id="KW-0539">Nucleus</keyword>
<keyword evidence="9" id="KW-1185">Reference proteome</keyword>
<dbReference type="InterPro" id="IPR003891">
    <property type="entry name" value="Initiation_fac_eIF4g_MI"/>
</dbReference>
<dbReference type="Gramene" id="ABO96292">
    <property type="protein sequence ID" value="ABO96292"/>
    <property type="gene ID" value="OSTLU_31696"/>
</dbReference>
<gene>
    <name evidence="8" type="ORF">OSTLU_31696</name>
</gene>
<accession>A4RXH4</accession>
<dbReference type="Pfam" id="PF02847">
    <property type="entry name" value="MA3"/>
    <property type="match status" value="2"/>
</dbReference>
<dbReference type="GeneID" id="5001825"/>
<evidence type="ECO:0000256" key="6">
    <source>
        <dbReference type="SAM" id="MobiDB-lite"/>
    </source>
</evidence>
<dbReference type="InterPro" id="IPR039778">
    <property type="entry name" value="PDCD4"/>
</dbReference>
<dbReference type="Gene3D" id="1.25.40.180">
    <property type="match status" value="2"/>
</dbReference>
<evidence type="ECO:0000256" key="3">
    <source>
        <dbReference type="ARBA" id="ARBA00022490"/>
    </source>
</evidence>
<evidence type="ECO:0000256" key="4">
    <source>
        <dbReference type="ARBA" id="ARBA00022737"/>
    </source>
</evidence>
<dbReference type="SMART" id="SM00544">
    <property type="entry name" value="MA3"/>
    <property type="match status" value="2"/>
</dbReference>
<proteinExistence type="inferred from homology"/>
<comment type="subcellular location">
    <subcellularLocation>
        <location evidence="1">Cytoplasm</location>
    </subcellularLocation>
</comment>
<organism evidence="8 9">
    <name type="scientific">Ostreococcus lucimarinus (strain CCE9901)</name>
    <dbReference type="NCBI Taxonomy" id="436017"/>
    <lineage>
        <taxon>Eukaryota</taxon>
        <taxon>Viridiplantae</taxon>
        <taxon>Chlorophyta</taxon>
        <taxon>Mamiellophyceae</taxon>
        <taxon>Mamiellales</taxon>
        <taxon>Bathycoccaceae</taxon>
        <taxon>Ostreococcus</taxon>
    </lineage>
</organism>
<feature type="region of interest" description="Disordered" evidence="6">
    <location>
        <begin position="23"/>
        <end position="60"/>
    </location>
</feature>
<dbReference type="RefSeq" id="XP_001417999.1">
    <property type="nucleotide sequence ID" value="XM_001417962.1"/>
</dbReference>
<dbReference type="Proteomes" id="UP000001568">
    <property type="component" value="Chromosome 5"/>
</dbReference>
<dbReference type="KEGG" id="olu:OSTLU_31696"/>